<gene>
    <name evidence="2" type="ORF">A2W05_05620</name>
</gene>
<evidence type="ECO:0000313" key="2">
    <source>
        <dbReference type="EMBL" id="OGL45696.1"/>
    </source>
</evidence>
<proteinExistence type="predicted"/>
<reference evidence="2 3" key="1">
    <citation type="journal article" date="2016" name="Nat. Commun.">
        <title>Thousands of microbial genomes shed light on interconnected biogeochemical processes in an aquifer system.</title>
        <authorList>
            <person name="Anantharaman K."/>
            <person name="Brown C.T."/>
            <person name="Hug L.A."/>
            <person name="Sharon I."/>
            <person name="Castelle C.J."/>
            <person name="Probst A.J."/>
            <person name="Thomas B.C."/>
            <person name="Singh A."/>
            <person name="Wilkins M.J."/>
            <person name="Karaoz U."/>
            <person name="Brodie E.L."/>
            <person name="Williams K.H."/>
            <person name="Hubbard S.S."/>
            <person name="Banfield J.F."/>
        </authorList>
    </citation>
    <scope>NUCLEOTIDE SEQUENCE [LARGE SCALE GENOMIC DNA]</scope>
</reference>
<feature type="region of interest" description="Disordered" evidence="1">
    <location>
        <begin position="39"/>
        <end position="66"/>
    </location>
</feature>
<dbReference type="EMBL" id="MGDE01000120">
    <property type="protein sequence ID" value="OGL45696.1"/>
    <property type="molecule type" value="Genomic_DNA"/>
</dbReference>
<feature type="compositionally biased region" description="Polar residues" evidence="1">
    <location>
        <begin position="41"/>
        <end position="52"/>
    </location>
</feature>
<name>A0A1F7RVV9_9BACT</name>
<evidence type="ECO:0000313" key="3">
    <source>
        <dbReference type="Proteomes" id="UP000178797"/>
    </source>
</evidence>
<sequence>MIVPSGGAFQLPDELFCLYQSVGIVSELSDERGVCLKNGTHHNSMPDLSNNYGKHKKQSHTNDIEF</sequence>
<comment type="caution">
    <text evidence="2">The sequence shown here is derived from an EMBL/GenBank/DDBJ whole genome shotgun (WGS) entry which is preliminary data.</text>
</comment>
<dbReference type="AlphaFoldDB" id="A0A1F7RVV9"/>
<accession>A0A1F7RVV9</accession>
<protein>
    <submittedName>
        <fullName evidence="2">Uncharacterized protein</fullName>
    </submittedName>
</protein>
<dbReference type="Proteomes" id="UP000178797">
    <property type="component" value="Unassembled WGS sequence"/>
</dbReference>
<evidence type="ECO:0000256" key="1">
    <source>
        <dbReference type="SAM" id="MobiDB-lite"/>
    </source>
</evidence>
<organism evidence="2 3">
    <name type="scientific">Candidatus Schekmanbacteria bacterium RBG_16_38_10</name>
    <dbReference type="NCBI Taxonomy" id="1817879"/>
    <lineage>
        <taxon>Bacteria</taxon>
        <taxon>Candidatus Schekmaniibacteriota</taxon>
    </lineage>
</organism>